<dbReference type="InterPro" id="IPR006602">
    <property type="entry name" value="DM10_dom"/>
</dbReference>
<dbReference type="InterPro" id="IPR036850">
    <property type="entry name" value="NDK-like_dom_sf"/>
</dbReference>
<feature type="active site" description="Pros-phosphohistidine intermediate" evidence="8">
    <location>
        <position position="356"/>
    </location>
</feature>
<evidence type="ECO:0000256" key="3">
    <source>
        <dbReference type="ARBA" id="ARBA00022801"/>
    </source>
</evidence>
<dbReference type="Gene3D" id="3.30.70.141">
    <property type="entry name" value="Nucleoside diphosphate kinase-like domain"/>
    <property type="match status" value="2"/>
</dbReference>
<comment type="similarity">
    <text evidence="8 9">Belongs to the NDK family.</text>
</comment>
<dbReference type="PIRSF" id="PIRSF036503">
    <property type="entry name" value="NDK7"/>
    <property type="match status" value="1"/>
</dbReference>
<feature type="active site" description="Pros-phosphohistidine intermediate" evidence="6 8">
    <location>
        <position position="209"/>
    </location>
</feature>
<dbReference type="GO" id="GO:0004550">
    <property type="term" value="F:nucleoside diphosphate kinase activity"/>
    <property type="evidence" value="ECO:0007669"/>
    <property type="project" value="InterPro"/>
</dbReference>
<dbReference type="FunFam" id="3.30.70.141:FF:000010">
    <property type="entry name" value="Nucleoside diphosphate kinase 7"/>
    <property type="match status" value="1"/>
</dbReference>
<feature type="binding site" evidence="8">
    <location>
        <position position="206"/>
    </location>
    <ligand>
        <name>ATP</name>
        <dbReference type="ChEBI" id="CHEBI:30616"/>
    </ligand>
</feature>
<dbReference type="Pfam" id="PF00334">
    <property type="entry name" value="NDK"/>
    <property type="match status" value="2"/>
</dbReference>
<evidence type="ECO:0000256" key="4">
    <source>
        <dbReference type="ARBA" id="ARBA00023212"/>
    </source>
</evidence>
<feature type="binding site" evidence="8">
    <location>
        <position position="102"/>
    </location>
    <ligand>
        <name>ATP</name>
        <dbReference type="ChEBI" id="CHEBI:30616"/>
    </ligand>
</feature>
<feature type="binding site" evidence="8">
    <location>
        <position position="148"/>
    </location>
    <ligand>
        <name>ATP</name>
        <dbReference type="ChEBI" id="CHEBI:30616"/>
    </ligand>
</feature>
<dbReference type="SMART" id="SM00562">
    <property type="entry name" value="NDK"/>
    <property type="match status" value="2"/>
</dbReference>
<keyword evidence="12" id="KW-1185">Reference proteome</keyword>
<feature type="binding site" evidence="8">
    <location>
        <position position="182"/>
    </location>
    <ligand>
        <name>ATP</name>
        <dbReference type="ChEBI" id="CHEBI:30616"/>
    </ligand>
</feature>
<reference evidence="11" key="1">
    <citation type="submission" date="2021-01" db="UniProtKB">
        <authorList>
            <consortium name="EnsemblMetazoa"/>
        </authorList>
    </citation>
    <scope>IDENTIFICATION</scope>
</reference>
<dbReference type="GO" id="GO:0016787">
    <property type="term" value="F:hydrolase activity"/>
    <property type="evidence" value="ECO:0007669"/>
    <property type="project" value="UniProtKB-KW"/>
</dbReference>
<evidence type="ECO:0000313" key="12">
    <source>
        <dbReference type="Proteomes" id="UP000594262"/>
    </source>
</evidence>
<dbReference type="AlphaFoldDB" id="A0A7M5UKU9"/>
<dbReference type="InterPro" id="IPR034907">
    <property type="entry name" value="NDK-like_dom"/>
</dbReference>
<feature type="binding site" evidence="8">
    <location>
        <position position="176"/>
    </location>
    <ligand>
        <name>ATP</name>
        <dbReference type="ChEBI" id="CHEBI:30616"/>
    </ligand>
</feature>
<organism evidence="11 12">
    <name type="scientific">Clytia hemisphaerica</name>
    <dbReference type="NCBI Taxonomy" id="252671"/>
    <lineage>
        <taxon>Eukaryota</taxon>
        <taxon>Metazoa</taxon>
        <taxon>Cnidaria</taxon>
        <taxon>Hydrozoa</taxon>
        <taxon>Hydroidolina</taxon>
        <taxon>Leptothecata</taxon>
        <taxon>Obeliida</taxon>
        <taxon>Clytiidae</taxon>
        <taxon>Clytia</taxon>
    </lineage>
</organism>
<dbReference type="PANTHER" id="PTHR43109:SF2">
    <property type="entry name" value="NUCLEOSIDE DIPHOSPHATE KINASE 7"/>
    <property type="match status" value="1"/>
</dbReference>
<keyword evidence="2" id="KW-0963">Cytoplasm</keyword>
<evidence type="ECO:0000256" key="2">
    <source>
        <dbReference type="ARBA" id="ARBA00022490"/>
    </source>
</evidence>
<dbReference type="InterPro" id="IPR037993">
    <property type="entry name" value="NDPk7B"/>
</dbReference>
<comment type="caution">
    <text evidence="8">Lacks conserved residue(s) required for the propagation of feature annotation.</text>
</comment>
<dbReference type="GO" id="GO:0006183">
    <property type="term" value="P:GTP biosynthetic process"/>
    <property type="evidence" value="ECO:0007669"/>
    <property type="project" value="InterPro"/>
</dbReference>
<dbReference type="CDD" id="cd04412">
    <property type="entry name" value="NDPk7B"/>
    <property type="match status" value="1"/>
</dbReference>
<evidence type="ECO:0000256" key="5">
    <source>
        <dbReference type="ARBA" id="ARBA00023273"/>
    </source>
</evidence>
<keyword evidence="5" id="KW-0966">Cell projection</keyword>
<dbReference type="PROSITE" id="PS51374">
    <property type="entry name" value="NDPK_LIKE"/>
    <property type="match status" value="2"/>
</dbReference>
<evidence type="ECO:0000313" key="11">
    <source>
        <dbReference type="EnsemblMetazoa" id="CLYHEMP000657.1"/>
    </source>
</evidence>
<dbReference type="GO" id="GO:0006228">
    <property type="term" value="P:UTP biosynthetic process"/>
    <property type="evidence" value="ECO:0007669"/>
    <property type="project" value="InterPro"/>
</dbReference>
<keyword evidence="7" id="KW-0547">Nucleotide-binding</keyword>
<keyword evidence="7" id="KW-0067">ATP-binding</keyword>
<dbReference type="GO" id="GO:0006241">
    <property type="term" value="P:CTP biosynthetic process"/>
    <property type="evidence" value="ECO:0007669"/>
    <property type="project" value="InterPro"/>
</dbReference>
<evidence type="ECO:0000256" key="9">
    <source>
        <dbReference type="RuleBase" id="RU004011"/>
    </source>
</evidence>
<evidence type="ECO:0000256" key="8">
    <source>
        <dbReference type="PROSITE-ProRule" id="PRU00706"/>
    </source>
</evidence>
<dbReference type="InterPro" id="IPR011410">
    <property type="entry name" value="NDPK7"/>
</dbReference>
<dbReference type="Pfam" id="PF25364">
    <property type="entry name" value="PH_NDK7_N"/>
    <property type="match status" value="1"/>
</dbReference>
<dbReference type="FunFam" id="3.30.70.141:FF:000004">
    <property type="entry name" value="Nucleoside diphosphate kinase 7"/>
    <property type="match status" value="1"/>
</dbReference>
<dbReference type="SMART" id="SM00676">
    <property type="entry name" value="DM10"/>
    <property type="match status" value="1"/>
</dbReference>
<dbReference type="OrthoDB" id="270127at2759"/>
<dbReference type="GO" id="GO:0005879">
    <property type="term" value="C:axonemal microtubule"/>
    <property type="evidence" value="ECO:0007669"/>
    <property type="project" value="TreeGrafter"/>
</dbReference>
<dbReference type="GO" id="GO:0005524">
    <property type="term" value="F:ATP binding"/>
    <property type="evidence" value="ECO:0007669"/>
    <property type="project" value="UniProtKB-KW"/>
</dbReference>
<feature type="domain" description="DM10" evidence="10">
    <location>
        <begin position="6"/>
        <end position="94"/>
    </location>
</feature>
<dbReference type="InterPro" id="IPR001564">
    <property type="entry name" value="Nucleoside_diP_kinase"/>
</dbReference>
<feature type="binding site" evidence="8">
    <location>
        <position position="196"/>
    </location>
    <ligand>
        <name>ATP</name>
        <dbReference type="ChEBI" id="CHEBI:30616"/>
    </ligand>
</feature>
<protein>
    <recommendedName>
        <fullName evidence="10">DM10 domain-containing protein</fullName>
    </recommendedName>
</protein>
<sequence>MASNGDDTRYAFIAEWYDSHAAINRRYQFLFYTKDSTIEMFDIKNRRVFLKRSKYENISLKDVYIGAIINVHARQLKIADYADKFTRNKLETATAKTYAMIKPDAVKHTGQILERIQQEDFVINQIKKVNVPRSFAMKFYAEHEGKPFFEKLMSFVTSGPVVAMELVGVDCVKRWRQLIGPTNTQKAKEEAPNSLRALFGTDATRNACHGSDSDESAERELNLFFGPSSPNVSATFRDCTLAIIKPHAVNAGQIGPIMTAIEKEGFNISTFKMFRLEKTNTEEFYEIYKGVVNEYSAMVEELCNGACVAMEITKGDDVATTFRDFVGPSDPEIARYLRSHTLRAKFGVDKIKNSIHCTDLPDDALLEVEYFFQILSS</sequence>
<proteinExistence type="inferred from homology"/>
<evidence type="ECO:0000256" key="7">
    <source>
        <dbReference type="PIRSR" id="PIRSR036503-51"/>
    </source>
</evidence>
<dbReference type="SUPFAM" id="SSF54919">
    <property type="entry name" value="Nucleoside diphosphate kinase, NDK"/>
    <property type="match status" value="2"/>
</dbReference>
<dbReference type="PROSITE" id="PS51336">
    <property type="entry name" value="DM10"/>
    <property type="match status" value="1"/>
</dbReference>
<dbReference type="PANTHER" id="PTHR43109">
    <property type="entry name" value="NUCLEOSIDE DIPHOSPHATE KINASE 7"/>
    <property type="match status" value="1"/>
</dbReference>
<keyword evidence="3" id="KW-0378">Hydrolase</keyword>
<name>A0A7M5UKU9_9CNID</name>
<evidence type="ECO:0000256" key="6">
    <source>
        <dbReference type="PIRSR" id="PIRSR036503-50"/>
    </source>
</evidence>
<dbReference type="Proteomes" id="UP000594262">
    <property type="component" value="Unplaced"/>
</dbReference>
<dbReference type="Gene3D" id="2.30.29.170">
    <property type="match status" value="1"/>
</dbReference>
<dbReference type="PRINTS" id="PR01243">
    <property type="entry name" value="NUCDPKINASE"/>
</dbReference>
<keyword evidence="4" id="KW-0206">Cytoskeleton</keyword>
<accession>A0A7M5UKU9</accession>
<evidence type="ECO:0000256" key="1">
    <source>
        <dbReference type="ARBA" id="ARBA00004430"/>
    </source>
</evidence>
<evidence type="ECO:0000259" key="10">
    <source>
        <dbReference type="PROSITE" id="PS51336"/>
    </source>
</evidence>
<comment type="subcellular location">
    <subcellularLocation>
        <location evidence="1">Cytoplasm</location>
        <location evidence="1">Cytoskeleton</location>
        <location evidence="1">Cilium axoneme</location>
    </subcellularLocation>
</comment>
<dbReference type="EnsemblMetazoa" id="CLYHEMT000657.1">
    <property type="protein sequence ID" value="CLYHEMP000657.1"/>
    <property type="gene ID" value="CLYHEMG000657"/>
</dbReference>
<dbReference type="InterPro" id="IPR057579">
    <property type="entry name" value="DM10_NDK7"/>
</dbReference>